<dbReference type="SMART" id="SM00836">
    <property type="entry name" value="DALR_1"/>
    <property type="match status" value="1"/>
</dbReference>
<dbReference type="GO" id="GO:0006420">
    <property type="term" value="P:arginyl-tRNA aminoacylation"/>
    <property type="evidence" value="ECO:0007669"/>
    <property type="project" value="InterPro"/>
</dbReference>
<proteinExistence type="inferred from homology"/>
<dbReference type="InterPro" id="IPR006194">
    <property type="entry name" value="Gly-tRNA-synth_heterodimer"/>
</dbReference>
<dbReference type="PROSITE" id="PS50861">
    <property type="entry name" value="AA_TRNA_LIGASE_II_GLYAB"/>
    <property type="match status" value="1"/>
</dbReference>
<evidence type="ECO:0000259" key="12">
    <source>
        <dbReference type="SMART" id="SM00836"/>
    </source>
</evidence>
<keyword evidence="6 11" id="KW-0547">Nucleotide-binding</keyword>
<evidence type="ECO:0000256" key="4">
    <source>
        <dbReference type="ARBA" id="ARBA00022490"/>
    </source>
</evidence>
<dbReference type="InterPro" id="IPR015944">
    <property type="entry name" value="Gly-tRNA-synth_bsu"/>
</dbReference>
<dbReference type="Proteomes" id="UP000249396">
    <property type="component" value="Unassembled WGS sequence"/>
</dbReference>
<sequence>MADKRDLLFELGTEELPPKSLLTLSRALQTGVETGLGKAGLSFGEVTAYATPRRLALLVKDLSVAQPNQSVEKRGPAINAAYTADGSLSKAAEGFVRSCGTTLDQLTTLKTDKGEWLCFKQEVKGAATADLIPDIIKLSLSALPIAKRMRWGAGTAEFVRPAHWVLLMFGETAIETTILDLPTGCNTRGHRFHSPRTITLDKPSEYAELLRNEGQVIASYAERMDLIRTQAELAAASVNGIAHIDPDLLQEIAALVEWPVPVLGGFEARFLELPAEVLITTMQENQKYFPVKNAFGELLPWFITFSNIASSRIDSVREGNERVVRPRLSDAEFFWNQDRKKTLEERVPNLANITFQKTLGSLLDKTHRVQRLSVRIAEALVTESAWVERAALLAKADLLTEMVGEFTNLQGTMGRYYALAEGEPEDIAAAIEEQYLPKQSGGILPETLTGQMLALAEKLDTLTGIFSAGLIPTGDKDPYALRRAALGAIRLLVECRLDLDLPELLAFALEPFNHPFDREATYKAVYEFILDRLKGYCLERGFSFDEFDAVLAVQPPRLLDFVSRLYAVQEFRAMPEAESLASANKRIRNILRKAEEEVVANVDHHSLVEEQEKALLLAARDAREDLLPLLHERDYTAALRRLAGLRDTVDAFFDGVMVMSDDAELRRNRLGLLAIVEGLFLDIADISKLQ</sequence>
<evidence type="ECO:0000256" key="7">
    <source>
        <dbReference type="ARBA" id="ARBA00022840"/>
    </source>
</evidence>
<organism evidence="13 14">
    <name type="scientific">Candidatus Methylumidiphilus alinenensis</name>
    <dbReference type="NCBI Taxonomy" id="2202197"/>
    <lineage>
        <taxon>Bacteria</taxon>
        <taxon>Pseudomonadati</taxon>
        <taxon>Pseudomonadota</taxon>
        <taxon>Gammaproteobacteria</taxon>
        <taxon>Methylococcales</taxon>
        <taxon>Candidatus Methylumidiphilus</taxon>
    </lineage>
</organism>
<keyword evidence="7 11" id="KW-0067">ATP-binding</keyword>
<comment type="similarity">
    <text evidence="2 11">Belongs to the class-II aminoacyl-tRNA synthetase family.</text>
</comment>
<evidence type="ECO:0000313" key="13">
    <source>
        <dbReference type="EMBL" id="PZN74737.1"/>
    </source>
</evidence>
<comment type="caution">
    <text evidence="13">The sequence shown here is derived from an EMBL/GenBank/DDBJ whole genome shotgun (WGS) entry which is preliminary data.</text>
</comment>
<evidence type="ECO:0000256" key="2">
    <source>
        <dbReference type="ARBA" id="ARBA00008226"/>
    </source>
</evidence>
<gene>
    <name evidence="11" type="primary">glyS</name>
    <name evidence="13" type="ORF">DM484_20565</name>
</gene>
<feature type="domain" description="DALR anticodon binding" evidence="12">
    <location>
        <begin position="586"/>
        <end position="689"/>
    </location>
</feature>
<dbReference type="GO" id="GO:0004820">
    <property type="term" value="F:glycine-tRNA ligase activity"/>
    <property type="evidence" value="ECO:0007669"/>
    <property type="project" value="UniProtKB-UniRule"/>
</dbReference>
<dbReference type="HAMAP" id="MF_00255">
    <property type="entry name" value="Gly_tRNA_synth_beta"/>
    <property type="match status" value="1"/>
</dbReference>
<comment type="subunit">
    <text evidence="3 11">Tetramer of two alpha and two beta subunits.</text>
</comment>
<evidence type="ECO:0000256" key="10">
    <source>
        <dbReference type="ARBA" id="ARBA00047937"/>
    </source>
</evidence>
<reference evidence="13 14" key="1">
    <citation type="journal article" date="2018" name="Aquat. Microb. Ecol.">
        <title>Gammaproteobacterial methanotrophs dominate.</title>
        <authorList>
            <person name="Rissanen A.J."/>
            <person name="Saarenheimo J."/>
            <person name="Tiirola M."/>
            <person name="Peura S."/>
            <person name="Aalto S.L."/>
            <person name="Karvinen A."/>
            <person name="Nykanen H."/>
        </authorList>
    </citation>
    <scope>NUCLEOTIDE SEQUENCE [LARGE SCALE GENOMIC DNA]</scope>
    <source>
        <strain evidence="13">AMbin10</strain>
    </source>
</reference>
<dbReference type="NCBIfam" id="TIGR00211">
    <property type="entry name" value="glyS"/>
    <property type="match status" value="1"/>
</dbReference>
<dbReference type="PANTHER" id="PTHR30075">
    <property type="entry name" value="GLYCYL-TRNA SYNTHETASE"/>
    <property type="match status" value="1"/>
</dbReference>
<evidence type="ECO:0000256" key="11">
    <source>
        <dbReference type="HAMAP-Rule" id="MF_00255"/>
    </source>
</evidence>
<dbReference type="GO" id="GO:0005524">
    <property type="term" value="F:ATP binding"/>
    <property type="evidence" value="ECO:0007669"/>
    <property type="project" value="UniProtKB-UniRule"/>
</dbReference>
<dbReference type="PANTHER" id="PTHR30075:SF2">
    <property type="entry name" value="GLYCINE--TRNA LIGASE, CHLOROPLASTIC_MITOCHONDRIAL 2"/>
    <property type="match status" value="1"/>
</dbReference>
<dbReference type="Pfam" id="PF02092">
    <property type="entry name" value="tRNA_synt_2f"/>
    <property type="match status" value="1"/>
</dbReference>
<keyword evidence="8 11" id="KW-0648">Protein biosynthesis</keyword>
<dbReference type="GO" id="GO:0006426">
    <property type="term" value="P:glycyl-tRNA aminoacylation"/>
    <property type="evidence" value="ECO:0007669"/>
    <property type="project" value="UniProtKB-UniRule"/>
</dbReference>
<evidence type="ECO:0000313" key="14">
    <source>
        <dbReference type="Proteomes" id="UP000249396"/>
    </source>
</evidence>
<evidence type="ECO:0000256" key="5">
    <source>
        <dbReference type="ARBA" id="ARBA00022598"/>
    </source>
</evidence>
<dbReference type="EC" id="6.1.1.14" evidence="11"/>
<comment type="subcellular location">
    <subcellularLocation>
        <location evidence="1 11">Cytoplasm</location>
    </subcellularLocation>
</comment>
<dbReference type="EMBL" id="QJPH01000414">
    <property type="protein sequence ID" value="PZN74737.1"/>
    <property type="molecule type" value="Genomic_DNA"/>
</dbReference>
<dbReference type="Pfam" id="PF05746">
    <property type="entry name" value="DALR_1"/>
    <property type="match status" value="1"/>
</dbReference>
<keyword evidence="9 11" id="KW-0030">Aminoacyl-tRNA synthetase</keyword>
<dbReference type="PRINTS" id="PR01045">
    <property type="entry name" value="TRNASYNTHGB"/>
</dbReference>
<evidence type="ECO:0000256" key="6">
    <source>
        <dbReference type="ARBA" id="ARBA00022741"/>
    </source>
</evidence>
<keyword evidence="4 11" id="KW-0963">Cytoplasm</keyword>
<dbReference type="InterPro" id="IPR008909">
    <property type="entry name" value="DALR_anticod-bd"/>
</dbReference>
<evidence type="ECO:0000256" key="1">
    <source>
        <dbReference type="ARBA" id="ARBA00004496"/>
    </source>
</evidence>
<name>A0A2W4SVR3_9GAMM</name>
<evidence type="ECO:0000256" key="8">
    <source>
        <dbReference type="ARBA" id="ARBA00022917"/>
    </source>
</evidence>
<evidence type="ECO:0000256" key="3">
    <source>
        <dbReference type="ARBA" id="ARBA00011209"/>
    </source>
</evidence>
<dbReference type="AlphaFoldDB" id="A0A2W4SVR3"/>
<dbReference type="GO" id="GO:0004814">
    <property type="term" value="F:arginine-tRNA ligase activity"/>
    <property type="evidence" value="ECO:0007669"/>
    <property type="project" value="InterPro"/>
</dbReference>
<comment type="catalytic activity">
    <reaction evidence="10 11">
        <text>tRNA(Gly) + glycine + ATP = glycyl-tRNA(Gly) + AMP + diphosphate</text>
        <dbReference type="Rhea" id="RHEA:16013"/>
        <dbReference type="Rhea" id="RHEA-COMP:9664"/>
        <dbReference type="Rhea" id="RHEA-COMP:9683"/>
        <dbReference type="ChEBI" id="CHEBI:30616"/>
        <dbReference type="ChEBI" id="CHEBI:33019"/>
        <dbReference type="ChEBI" id="CHEBI:57305"/>
        <dbReference type="ChEBI" id="CHEBI:78442"/>
        <dbReference type="ChEBI" id="CHEBI:78522"/>
        <dbReference type="ChEBI" id="CHEBI:456215"/>
        <dbReference type="EC" id="6.1.1.14"/>
    </reaction>
</comment>
<evidence type="ECO:0000256" key="9">
    <source>
        <dbReference type="ARBA" id="ARBA00023146"/>
    </source>
</evidence>
<protein>
    <recommendedName>
        <fullName evidence="11">Glycine--tRNA ligase beta subunit</fullName>
        <ecNumber evidence="11">6.1.1.14</ecNumber>
    </recommendedName>
    <alternativeName>
        <fullName evidence="11">Glycyl-tRNA synthetase beta subunit</fullName>
        <shortName evidence="11">GlyRS</shortName>
    </alternativeName>
</protein>
<dbReference type="GO" id="GO:0005829">
    <property type="term" value="C:cytosol"/>
    <property type="evidence" value="ECO:0007669"/>
    <property type="project" value="TreeGrafter"/>
</dbReference>
<accession>A0A2W4SVR3</accession>
<dbReference type="SUPFAM" id="SSF109604">
    <property type="entry name" value="HD-domain/PDEase-like"/>
    <property type="match status" value="1"/>
</dbReference>
<keyword evidence="5 11" id="KW-0436">Ligase</keyword>